<reference evidence="2" key="1">
    <citation type="journal article" date="2020" name="mSystems">
        <title>Genome- and Community-Level Interaction Insights into Carbon Utilization and Element Cycling Functions of Hydrothermarchaeota in Hydrothermal Sediment.</title>
        <authorList>
            <person name="Zhou Z."/>
            <person name="Liu Y."/>
            <person name="Xu W."/>
            <person name="Pan J."/>
            <person name="Luo Z.H."/>
            <person name="Li M."/>
        </authorList>
    </citation>
    <scope>NUCLEOTIDE SEQUENCE [LARGE SCALE GENOMIC DNA]</scope>
    <source>
        <strain evidence="2">SpSt-477</strain>
    </source>
</reference>
<dbReference type="PROSITE" id="PS51788">
    <property type="entry name" value="CULT"/>
    <property type="match status" value="1"/>
</dbReference>
<sequence length="140" mass="15835">MSMVSAADATALRLKGKPERFSDALLDPGIGVRRKRETASRKEPIRCVACREPVTEERYRIVVQDSHVHVFTNPYGIVFEIGCFELAPGCRLVGLHSDEFTWFAGFSWQIAVCCGCEGHLGWRFTSDIRVFWALVLDRLT</sequence>
<dbReference type="Gene3D" id="2.170.150.20">
    <property type="entry name" value="Peptide methionine sulfoxide reductase"/>
    <property type="match status" value="1"/>
</dbReference>
<dbReference type="FunFam" id="2.170.150.20:FF:000007">
    <property type="entry name" value="Protein cereblon"/>
    <property type="match status" value="1"/>
</dbReference>
<comment type="caution">
    <text evidence="2">The sequence shown here is derived from an EMBL/GenBank/DDBJ whole genome shotgun (WGS) entry which is preliminary data.</text>
</comment>
<accession>A0A7C4MPK8</accession>
<dbReference type="EMBL" id="DSUH01000086">
    <property type="protein sequence ID" value="HGU32006.1"/>
    <property type="molecule type" value="Genomic_DNA"/>
</dbReference>
<name>A0A7C4MPK8_9BACT</name>
<evidence type="ECO:0000259" key="1">
    <source>
        <dbReference type="PROSITE" id="PS51788"/>
    </source>
</evidence>
<protein>
    <recommendedName>
        <fullName evidence="1">CULT domain-containing protein</fullName>
    </recommendedName>
</protein>
<organism evidence="2">
    <name type="scientific">Desulfatirhabdium butyrativorans</name>
    <dbReference type="NCBI Taxonomy" id="340467"/>
    <lineage>
        <taxon>Bacteria</taxon>
        <taxon>Pseudomonadati</taxon>
        <taxon>Thermodesulfobacteriota</taxon>
        <taxon>Desulfobacteria</taxon>
        <taxon>Desulfobacterales</taxon>
        <taxon>Desulfatirhabdiaceae</taxon>
        <taxon>Desulfatirhabdium</taxon>
    </lineage>
</organism>
<evidence type="ECO:0000313" key="2">
    <source>
        <dbReference type="EMBL" id="HGU32006.1"/>
    </source>
</evidence>
<proteinExistence type="predicted"/>
<dbReference type="CDD" id="cd15777">
    <property type="entry name" value="CRBN_C_like"/>
    <property type="match status" value="1"/>
</dbReference>
<dbReference type="AlphaFoldDB" id="A0A7C4MPK8"/>
<dbReference type="InterPro" id="IPR034750">
    <property type="entry name" value="CULT"/>
</dbReference>
<gene>
    <name evidence="2" type="ORF">ENS29_04020</name>
</gene>
<feature type="domain" description="CULT" evidence="1">
    <location>
        <begin position="42"/>
        <end position="140"/>
    </location>
</feature>